<sequence length="152" mass="17585">MSLDYDEIPDPPELETDAGVEEYEDVDVQGDEYHREDLDEFLHDGAWDDAFAEWAETTDLTEEEFAIVLDLDMLQEFDFFWDDFADRVGYHAPGLPEDWKVRGIHPDLDSWETVSAINAAMTELGRVVSDTLKAEWVDWEADYEAPDDLPDF</sequence>
<reference evidence="3 4" key="1">
    <citation type="journal article" date="2019" name="Int. J. Syst. Evol. Microbiol.">
        <title>The Global Catalogue of Microorganisms (GCM) 10K type strain sequencing project: providing services to taxonomists for standard genome sequencing and annotation.</title>
        <authorList>
            <consortium name="The Broad Institute Genomics Platform"/>
            <consortium name="The Broad Institute Genome Sequencing Center for Infectious Disease"/>
            <person name="Wu L."/>
            <person name="Ma J."/>
        </authorList>
    </citation>
    <scope>NUCLEOTIDE SEQUENCE [LARGE SCALE GENOMIC DNA]</scope>
    <source>
        <strain evidence="3 4">XZGYJ-43</strain>
    </source>
</reference>
<feature type="domain" description="DUF7992" evidence="2">
    <location>
        <begin position="7"/>
        <end position="152"/>
    </location>
</feature>
<dbReference type="RefSeq" id="WP_279529708.1">
    <property type="nucleotide sequence ID" value="NZ_CP122312.1"/>
</dbReference>
<proteinExistence type="predicted"/>
<dbReference type="Proteomes" id="UP001596447">
    <property type="component" value="Unassembled WGS sequence"/>
</dbReference>
<comment type="caution">
    <text evidence="3">The sequence shown here is derived from an EMBL/GenBank/DDBJ whole genome shotgun (WGS) entry which is preliminary data.</text>
</comment>
<protein>
    <recommendedName>
        <fullName evidence="2">DUF7992 domain-containing protein</fullName>
    </recommendedName>
</protein>
<evidence type="ECO:0000313" key="3">
    <source>
        <dbReference type="EMBL" id="MFC7199784.1"/>
    </source>
</evidence>
<dbReference type="EMBL" id="JBHTAR010000011">
    <property type="protein sequence ID" value="MFC7199784.1"/>
    <property type="molecule type" value="Genomic_DNA"/>
</dbReference>
<accession>A0ABD5Z3V2</accession>
<dbReference type="Pfam" id="PF25955">
    <property type="entry name" value="DUF7992"/>
    <property type="match status" value="1"/>
</dbReference>
<evidence type="ECO:0000259" key="2">
    <source>
        <dbReference type="Pfam" id="PF25955"/>
    </source>
</evidence>
<keyword evidence="4" id="KW-1185">Reference proteome</keyword>
<gene>
    <name evidence="3" type="ORF">ACFQJ9_10260</name>
</gene>
<organism evidence="3 4">
    <name type="scientific">Halospeciosus flavus</name>
    <dbReference type="NCBI Taxonomy" id="3032283"/>
    <lineage>
        <taxon>Archaea</taxon>
        <taxon>Methanobacteriati</taxon>
        <taxon>Methanobacteriota</taxon>
        <taxon>Stenosarchaea group</taxon>
        <taxon>Halobacteria</taxon>
        <taxon>Halobacteriales</taxon>
        <taxon>Halobacteriaceae</taxon>
        <taxon>Halospeciosus</taxon>
    </lineage>
</organism>
<evidence type="ECO:0000256" key="1">
    <source>
        <dbReference type="SAM" id="MobiDB-lite"/>
    </source>
</evidence>
<feature type="region of interest" description="Disordered" evidence="1">
    <location>
        <begin position="1"/>
        <end position="22"/>
    </location>
</feature>
<name>A0ABD5Z3V2_9EURY</name>
<dbReference type="AlphaFoldDB" id="A0ABD5Z3V2"/>
<evidence type="ECO:0000313" key="4">
    <source>
        <dbReference type="Proteomes" id="UP001596447"/>
    </source>
</evidence>
<dbReference type="InterPro" id="IPR058305">
    <property type="entry name" value="DUF7992"/>
</dbReference>